<protein>
    <submittedName>
        <fullName evidence="3">Histidine kinase</fullName>
    </submittedName>
</protein>
<dbReference type="PANTHER" id="PTHR34220:SF7">
    <property type="entry name" value="SENSOR HISTIDINE KINASE YPDA"/>
    <property type="match status" value="1"/>
</dbReference>
<evidence type="ECO:0000259" key="2">
    <source>
        <dbReference type="Pfam" id="PF06580"/>
    </source>
</evidence>
<accession>A0A1N6GNM8</accession>
<keyword evidence="1" id="KW-1133">Transmembrane helix</keyword>
<keyword evidence="3" id="KW-0418">Kinase</keyword>
<keyword evidence="1" id="KW-0812">Transmembrane</keyword>
<keyword evidence="4" id="KW-1185">Reference proteome</keyword>
<proteinExistence type="predicted"/>
<dbReference type="GO" id="GO:0016020">
    <property type="term" value="C:membrane"/>
    <property type="evidence" value="ECO:0007669"/>
    <property type="project" value="InterPro"/>
</dbReference>
<dbReference type="PANTHER" id="PTHR34220">
    <property type="entry name" value="SENSOR HISTIDINE KINASE YPDA"/>
    <property type="match status" value="1"/>
</dbReference>
<dbReference type="InterPro" id="IPR050640">
    <property type="entry name" value="Bact_2-comp_sensor_kinase"/>
</dbReference>
<dbReference type="STRING" id="536979.SAMN04488055_2877"/>
<dbReference type="Pfam" id="PF06580">
    <property type="entry name" value="His_kinase"/>
    <property type="match status" value="1"/>
</dbReference>
<evidence type="ECO:0000313" key="3">
    <source>
        <dbReference type="EMBL" id="SIO09085.1"/>
    </source>
</evidence>
<dbReference type="InterPro" id="IPR036890">
    <property type="entry name" value="HATPase_C_sf"/>
</dbReference>
<dbReference type="AlphaFoldDB" id="A0A1N6GNM8"/>
<reference evidence="3 4" key="1">
    <citation type="submission" date="2016-11" db="EMBL/GenBank/DDBJ databases">
        <authorList>
            <person name="Jaros S."/>
            <person name="Januszkiewicz K."/>
            <person name="Wedrychowicz H."/>
        </authorList>
    </citation>
    <scope>NUCLEOTIDE SEQUENCE [LARGE SCALE GENOMIC DNA]</scope>
    <source>
        <strain evidence="3 4">DSM 24787</strain>
    </source>
</reference>
<dbReference type="GO" id="GO:0000155">
    <property type="term" value="F:phosphorelay sensor kinase activity"/>
    <property type="evidence" value="ECO:0007669"/>
    <property type="project" value="InterPro"/>
</dbReference>
<dbReference type="SUPFAM" id="SSF55874">
    <property type="entry name" value="ATPase domain of HSP90 chaperone/DNA topoisomerase II/histidine kinase"/>
    <property type="match status" value="1"/>
</dbReference>
<sequence>MAQKNILNNSWVVNTLFLIVLLTVMVLVNMQYEPINNVRLYLNNGVSVIFIYVMCAVHNKYMLNMLIMKRLYWQYLGLLVGWLAFTTWGSYTLRVNIFRTDMDMIWVSDLVFSLACLLIGIGLWFLYRQATWHTLELRNSLLMRDKEIQYLQSQLNPHFFFNTLNNLYGVSLRYPNKTPELILSISELLRYQLQSSRKQLVPLEDELQFVRNYVHLERARVRQRCQVSFKKKGSEKDLLITPLILITFVENAFKYAPSSIQASYIKVELEIKGETLLLKIRNTVPENKQSVSSTGVGLNNVKQRLALAYAKRHTLVTHEENNIYYTELLLTLERHASTPLPDRR</sequence>
<dbReference type="EMBL" id="FSRA01000001">
    <property type="protein sequence ID" value="SIO09085.1"/>
    <property type="molecule type" value="Genomic_DNA"/>
</dbReference>
<feature type="domain" description="Signal transduction histidine kinase internal region" evidence="2">
    <location>
        <begin position="147"/>
        <end position="224"/>
    </location>
</feature>
<feature type="transmembrane region" description="Helical" evidence="1">
    <location>
        <begin position="38"/>
        <end position="59"/>
    </location>
</feature>
<dbReference type="OrthoDB" id="9809908at2"/>
<organism evidence="3 4">
    <name type="scientific">Chitinophaga niabensis</name>
    <dbReference type="NCBI Taxonomy" id="536979"/>
    <lineage>
        <taxon>Bacteria</taxon>
        <taxon>Pseudomonadati</taxon>
        <taxon>Bacteroidota</taxon>
        <taxon>Chitinophagia</taxon>
        <taxon>Chitinophagales</taxon>
        <taxon>Chitinophagaceae</taxon>
        <taxon>Chitinophaga</taxon>
    </lineage>
</organism>
<feature type="transmembrane region" description="Helical" evidence="1">
    <location>
        <begin position="71"/>
        <end position="93"/>
    </location>
</feature>
<keyword evidence="1" id="KW-0472">Membrane</keyword>
<dbReference type="Gene3D" id="3.30.565.10">
    <property type="entry name" value="Histidine kinase-like ATPase, C-terminal domain"/>
    <property type="match status" value="1"/>
</dbReference>
<dbReference type="RefSeq" id="WP_074239894.1">
    <property type="nucleotide sequence ID" value="NZ_CP154260.1"/>
</dbReference>
<dbReference type="InterPro" id="IPR010559">
    <property type="entry name" value="Sig_transdc_His_kin_internal"/>
</dbReference>
<gene>
    <name evidence="3" type="ORF">SAMN04488055_2877</name>
</gene>
<keyword evidence="3" id="KW-0808">Transferase</keyword>
<feature type="transmembrane region" description="Helical" evidence="1">
    <location>
        <begin position="105"/>
        <end position="127"/>
    </location>
</feature>
<evidence type="ECO:0000313" key="4">
    <source>
        <dbReference type="Proteomes" id="UP000185003"/>
    </source>
</evidence>
<dbReference type="Proteomes" id="UP000185003">
    <property type="component" value="Unassembled WGS sequence"/>
</dbReference>
<name>A0A1N6GNM8_9BACT</name>
<feature type="transmembrane region" description="Helical" evidence="1">
    <location>
        <begin position="12"/>
        <end position="32"/>
    </location>
</feature>
<evidence type="ECO:0000256" key="1">
    <source>
        <dbReference type="SAM" id="Phobius"/>
    </source>
</evidence>